<dbReference type="Proteomes" id="UP000266441">
    <property type="component" value="Unassembled WGS sequence"/>
</dbReference>
<feature type="transmembrane region" description="Helical" evidence="1">
    <location>
        <begin position="98"/>
        <end position="114"/>
    </location>
</feature>
<evidence type="ECO:0008006" key="4">
    <source>
        <dbReference type="Google" id="ProtNLM"/>
    </source>
</evidence>
<feature type="transmembrane region" description="Helical" evidence="1">
    <location>
        <begin position="12"/>
        <end position="30"/>
    </location>
</feature>
<organism evidence="2 3">
    <name type="scientific">Mariniphaga sediminis</name>
    <dbReference type="NCBI Taxonomy" id="1628158"/>
    <lineage>
        <taxon>Bacteria</taxon>
        <taxon>Pseudomonadati</taxon>
        <taxon>Bacteroidota</taxon>
        <taxon>Bacteroidia</taxon>
        <taxon>Marinilabiliales</taxon>
        <taxon>Prolixibacteraceae</taxon>
        <taxon>Mariniphaga</taxon>
    </lineage>
</organism>
<reference evidence="2 3" key="1">
    <citation type="journal article" date="2015" name="Int. J. Syst. Evol. Microbiol.">
        <title>Mariniphaga sediminis sp. nov., isolated from coastal sediment.</title>
        <authorList>
            <person name="Wang F.Q."/>
            <person name="Shen Q.Y."/>
            <person name="Chen G.J."/>
            <person name="Du Z.J."/>
        </authorList>
    </citation>
    <scope>NUCLEOTIDE SEQUENCE [LARGE SCALE GENOMIC DNA]</scope>
    <source>
        <strain evidence="2 3">SY21</strain>
    </source>
</reference>
<sequence length="166" mass="18704">MNKQNLKVIYSSWQIFALTFLRVLIGWHFLYEGLVKFYTPGWTAKGYLLGSVGPLAPVFRGIAQSASMLHVADIFNEWGLVLVGLSLFIGLLSKPFKLFGITLLSFYYLSYPPFSGLGANAHVEGNYWIVNKNLIEMAALFVLILFPSSHISGIDRFIFKNNKSKM</sequence>
<keyword evidence="1" id="KW-0472">Membrane</keyword>
<gene>
    <name evidence="2" type="ORF">D1164_22890</name>
</gene>
<keyword evidence="1" id="KW-1133">Transmembrane helix</keyword>
<feature type="transmembrane region" description="Helical" evidence="1">
    <location>
        <begin position="74"/>
        <end position="91"/>
    </location>
</feature>
<name>A0A399CWQ0_9BACT</name>
<evidence type="ECO:0000313" key="3">
    <source>
        <dbReference type="Proteomes" id="UP000266441"/>
    </source>
</evidence>
<dbReference type="RefSeq" id="WP_119352237.1">
    <property type="nucleotide sequence ID" value="NZ_QWET01000034.1"/>
</dbReference>
<evidence type="ECO:0000256" key="1">
    <source>
        <dbReference type="SAM" id="Phobius"/>
    </source>
</evidence>
<proteinExistence type="predicted"/>
<dbReference type="EMBL" id="QWET01000034">
    <property type="protein sequence ID" value="RIH62841.1"/>
    <property type="molecule type" value="Genomic_DNA"/>
</dbReference>
<comment type="caution">
    <text evidence="2">The sequence shown here is derived from an EMBL/GenBank/DDBJ whole genome shotgun (WGS) entry which is preliminary data.</text>
</comment>
<evidence type="ECO:0000313" key="2">
    <source>
        <dbReference type="EMBL" id="RIH62841.1"/>
    </source>
</evidence>
<protein>
    <recommendedName>
        <fullName evidence="4">DoxX family membrane protein</fullName>
    </recommendedName>
</protein>
<keyword evidence="1" id="KW-0812">Transmembrane</keyword>
<keyword evidence="3" id="KW-1185">Reference proteome</keyword>
<dbReference type="AlphaFoldDB" id="A0A399CWQ0"/>
<dbReference type="OrthoDB" id="1429638at2"/>
<accession>A0A399CWQ0</accession>
<feature type="transmembrane region" description="Helical" evidence="1">
    <location>
        <begin position="134"/>
        <end position="159"/>
    </location>
</feature>